<feature type="transmembrane region" description="Helical" evidence="11">
    <location>
        <begin position="39"/>
        <end position="59"/>
    </location>
</feature>
<evidence type="ECO:0000256" key="7">
    <source>
        <dbReference type="ARBA" id="ARBA00022927"/>
    </source>
</evidence>
<dbReference type="GO" id="GO:0006621">
    <property type="term" value="P:protein retention in ER lumen"/>
    <property type="evidence" value="ECO:0007669"/>
    <property type="project" value="InterPro"/>
</dbReference>
<comment type="similarity">
    <text evidence="2">Belongs to the ERD2 family.</text>
</comment>
<keyword evidence="7" id="KW-0653">Protein transport</keyword>
<keyword evidence="3" id="KW-0813">Transport</keyword>
<evidence type="ECO:0000256" key="4">
    <source>
        <dbReference type="ARBA" id="ARBA00022692"/>
    </source>
</evidence>
<accession>A0A7S2KRQ3</accession>
<evidence type="ECO:0000256" key="2">
    <source>
        <dbReference type="ARBA" id="ARBA00010120"/>
    </source>
</evidence>
<sequence>MNSRPLFDALWMAGLFIGVVAVLPQLWLISRHGGRVEALTSRFIAMMAVSRALSGVFVWHARFDITCEPWVAGVNHAVWAILAAHLVHLLLLADFMYYYVRSVITAGLSCCMDIDMV</sequence>
<evidence type="ECO:0000256" key="11">
    <source>
        <dbReference type="SAM" id="Phobius"/>
    </source>
</evidence>
<feature type="transmembrane region" description="Helical" evidence="11">
    <location>
        <begin position="79"/>
        <end position="100"/>
    </location>
</feature>
<keyword evidence="6" id="KW-0931">ER-Golgi transport</keyword>
<organism evidence="12">
    <name type="scientific">Zooxanthella nutricula</name>
    <dbReference type="NCBI Taxonomy" id="1333877"/>
    <lineage>
        <taxon>Eukaryota</taxon>
        <taxon>Sar</taxon>
        <taxon>Alveolata</taxon>
        <taxon>Dinophyceae</taxon>
        <taxon>Peridiniales</taxon>
        <taxon>Peridiniales incertae sedis</taxon>
        <taxon>Zooxanthella</taxon>
    </lineage>
</organism>
<evidence type="ECO:0000256" key="5">
    <source>
        <dbReference type="ARBA" id="ARBA00022824"/>
    </source>
</evidence>
<dbReference type="AlphaFoldDB" id="A0A7S2KRQ3"/>
<gene>
    <name evidence="12" type="ORF">BRAN1462_LOCUS32384</name>
</gene>
<proteinExistence type="inferred from homology"/>
<dbReference type="GO" id="GO:0046923">
    <property type="term" value="F:ER retention sequence binding"/>
    <property type="evidence" value="ECO:0007669"/>
    <property type="project" value="InterPro"/>
</dbReference>
<keyword evidence="4 11" id="KW-0812">Transmembrane</keyword>
<evidence type="ECO:0000256" key="3">
    <source>
        <dbReference type="ARBA" id="ARBA00022448"/>
    </source>
</evidence>
<comment type="subcellular location">
    <subcellularLocation>
        <location evidence="1">Endoplasmic reticulum membrane</location>
        <topology evidence="1">Multi-pass membrane protein</topology>
    </subcellularLocation>
</comment>
<dbReference type="InterPro" id="IPR000133">
    <property type="entry name" value="ER_ret_rcpt"/>
</dbReference>
<reference evidence="12" key="1">
    <citation type="submission" date="2021-01" db="EMBL/GenBank/DDBJ databases">
        <authorList>
            <person name="Corre E."/>
            <person name="Pelletier E."/>
            <person name="Niang G."/>
            <person name="Scheremetjew M."/>
            <person name="Finn R."/>
            <person name="Kale V."/>
            <person name="Holt S."/>
            <person name="Cochrane G."/>
            <person name="Meng A."/>
            <person name="Brown T."/>
            <person name="Cohen L."/>
        </authorList>
    </citation>
    <scope>NUCLEOTIDE SEQUENCE</scope>
    <source>
        <strain evidence="12">RCC3387</strain>
    </source>
</reference>
<name>A0A7S2KRQ3_9DINO</name>
<evidence type="ECO:0000256" key="6">
    <source>
        <dbReference type="ARBA" id="ARBA00022892"/>
    </source>
</evidence>
<protein>
    <submittedName>
        <fullName evidence="12">Uncharacterized protein</fullName>
    </submittedName>
</protein>
<evidence type="ECO:0000256" key="1">
    <source>
        <dbReference type="ARBA" id="ARBA00004477"/>
    </source>
</evidence>
<keyword evidence="8 11" id="KW-1133">Transmembrane helix</keyword>
<dbReference type="EMBL" id="HBGW01050906">
    <property type="protein sequence ID" value="CAD9584422.1"/>
    <property type="molecule type" value="Transcribed_RNA"/>
</dbReference>
<keyword evidence="9 11" id="KW-0472">Membrane</keyword>
<dbReference type="GO" id="GO:0005789">
    <property type="term" value="C:endoplasmic reticulum membrane"/>
    <property type="evidence" value="ECO:0007669"/>
    <property type="project" value="UniProtKB-SubCell"/>
</dbReference>
<feature type="transmembrane region" description="Helical" evidence="11">
    <location>
        <begin position="6"/>
        <end position="27"/>
    </location>
</feature>
<evidence type="ECO:0000313" key="12">
    <source>
        <dbReference type="EMBL" id="CAD9584422.1"/>
    </source>
</evidence>
<dbReference type="Pfam" id="PF00810">
    <property type="entry name" value="ER_lumen_recept"/>
    <property type="match status" value="1"/>
</dbReference>
<keyword evidence="5" id="KW-0256">Endoplasmic reticulum</keyword>
<evidence type="ECO:0000256" key="8">
    <source>
        <dbReference type="ARBA" id="ARBA00022989"/>
    </source>
</evidence>
<dbReference type="GO" id="GO:0016192">
    <property type="term" value="P:vesicle-mediated transport"/>
    <property type="evidence" value="ECO:0007669"/>
    <property type="project" value="UniProtKB-KW"/>
</dbReference>
<dbReference type="GO" id="GO:0015031">
    <property type="term" value="P:protein transport"/>
    <property type="evidence" value="ECO:0007669"/>
    <property type="project" value="UniProtKB-KW"/>
</dbReference>
<evidence type="ECO:0000256" key="9">
    <source>
        <dbReference type="ARBA" id="ARBA00023136"/>
    </source>
</evidence>
<evidence type="ECO:0000256" key="10">
    <source>
        <dbReference type="ARBA" id="ARBA00023170"/>
    </source>
</evidence>
<keyword evidence="10" id="KW-0675">Receptor</keyword>
<dbReference type="PANTHER" id="PTHR10585">
    <property type="entry name" value="ER LUMEN PROTEIN RETAINING RECEPTOR"/>
    <property type="match status" value="1"/>
</dbReference>